<evidence type="ECO:0000313" key="2">
    <source>
        <dbReference type="EMBL" id="MFC4334318.1"/>
    </source>
</evidence>
<dbReference type="Gene3D" id="3.40.630.30">
    <property type="match status" value="1"/>
</dbReference>
<organism evidence="2 3">
    <name type="scientific">Salininema proteolyticum</name>
    <dbReference type="NCBI Taxonomy" id="1607685"/>
    <lineage>
        <taxon>Bacteria</taxon>
        <taxon>Bacillati</taxon>
        <taxon>Actinomycetota</taxon>
        <taxon>Actinomycetes</taxon>
        <taxon>Glycomycetales</taxon>
        <taxon>Glycomycetaceae</taxon>
        <taxon>Salininema</taxon>
    </lineage>
</organism>
<dbReference type="PROSITE" id="PS51186">
    <property type="entry name" value="GNAT"/>
    <property type="match status" value="1"/>
</dbReference>
<evidence type="ECO:0000259" key="1">
    <source>
        <dbReference type="PROSITE" id="PS51186"/>
    </source>
</evidence>
<dbReference type="EC" id="2.3.-.-" evidence="2"/>
<dbReference type="EMBL" id="JBHSDK010000003">
    <property type="protein sequence ID" value="MFC4334318.1"/>
    <property type="molecule type" value="Genomic_DNA"/>
</dbReference>
<dbReference type="GO" id="GO:0016746">
    <property type="term" value="F:acyltransferase activity"/>
    <property type="evidence" value="ECO:0007669"/>
    <property type="project" value="UniProtKB-KW"/>
</dbReference>
<accession>A0ABV8TU68</accession>
<keyword evidence="2" id="KW-0012">Acyltransferase</keyword>
<dbReference type="PANTHER" id="PTHR43610">
    <property type="entry name" value="BLL6696 PROTEIN"/>
    <property type="match status" value="1"/>
</dbReference>
<protein>
    <submittedName>
        <fullName evidence="2">GNAT family N-acetyltransferase</fullName>
        <ecNumber evidence="2">2.3.-.-</ecNumber>
    </submittedName>
</protein>
<dbReference type="InterPro" id="IPR016181">
    <property type="entry name" value="Acyl_CoA_acyltransferase"/>
</dbReference>
<keyword evidence="3" id="KW-1185">Reference proteome</keyword>
<evidence type="ECO:0000313" key="3">
    <source>
        <dbReference type="Proteomes" id="UP001595823"/>
    </source>
</evidence>
<dbReference type="Proteomes" id="UP001595823">
    <property type="component" value="Unassembled WGS sequence"/>
</dbReference>
<dbReference type="Pfam" id="PF13302">
    <property type="entry name" value="Acetyltransf_3"/>
    <property type="match status" value="1"/>
</dbReference>
<gene>
    <name evidence="2" type="ORF">ACFPET_03800</name>
</gene>
<dbReference type="InterPro" id="IPR000182">
    <property type="entry name" value="GNAT_dom"/>
</dbReference>
<comment type="caution">
    <text evidence="2">The sequence shown here is derived from an EMBL/GenBank/DDBJ whole genome shotgun (WGS) entry which is preliminary data.</text>
</comment>
<dbReference type="SUPFAM" id="SSF55729">
    <property type="entry name" value="Acyl-CoA N-acyltransferases (Nat)"/>
    <property type="match status" value="1"/>
</dbReference>
<sequence length="201" mass="22645">MRRPWNELAPVELSHPVACLRPVVEEHREALRELARDESIWANFTSRPSTDEDFAAFFDTMLSDQAAGKRFTFTVMDARSGAVAGSSAYAALDEKHDRLEIGASWLAPAFQGTGVNQAAKYLLLRHAFEVLRCRRVEFKTDVLNVPARRALESIGATEEGVARSFNYMPSGRRRDAVYYSVLDSEWDQVAETILAHPRLKD</sequence>
<reference evidence="3" key="1">
    <citation type="journal article" date="2019" name="Int. J. Syst. Evol. Microbiol.">
        <title>The Global Catalogue of Microorganisms (GCM) 10K type strain sequencing project: providing services to taxonomists for standard genome sequencing and annotation.</title>
        <authorList>
            <consortium name="The Broad Institute Genomics Platform"/>
            <consortium name="The Broad Institute Genome Sequencing Center for Infectious Disease"/>
            <person name="Wu L."/>
            <person name="Ma J."/>
        </authorList>
    </citation>
    <scope>NUCLEOTIDE SEQUENCE [LARGE SCALE GENOMIC DNA]</scope>
    <source>
        <strain evidence="3">IBRC-M 10908</strain>
    </source>
</reference>
<proteinExistence type="predicted"/>
<keyword evidence="2" id="KW-0808">Transferase</keyword>
<dbReference type="PANTHER" id="PTHR43610:SF1">
    <property type="entry name" value="N-ACETYLTRANSFERASE DOMAIN-CONTAINING PROTEIN"/>
    <property type="match status" value="1"/>
</dbReference>
<dbReference type="RefSeq" id="WP_380618050.1">
    <property type="nucleotide sequence ID" value="NZ_JBHSDK010000003.1"/>
</dbReference>
<name>A0ABV8TU68_9ACTN</name>
<feature type="domain" description="N-acetyltransferase" evidence="1">
    <location>
        <begin position="18"/>
        <end position="184"/>
    </location>
</feature>